<reference evidence="3 4" key="1">
    <citation type="submission" date="2014-06" db="EMBL/GenBank/DDBJ databases">
        <authorList>
            <person name="Swart Estienne"/>
        </authorList>
    </citation>
    <scope>NUCLEOTIDE SEQUENCE [LARGE SCALE GENOMIC DNA]</scope>
    <source>
        <strain evidence="3 4">130c</strain>
    </source>
</reference>
<dbReference type="PROSITE" id="PS00028">
    <property type="entry name" value="ZINC_FINGER_C2H2_1"/>
    <property type="match status" value="1"/>
</dbReference>
<evidence type="ECO:0000256" key="1">
    <source>
        <dbReference type="SAM" id="Phobius"/>
    </source>
</evidence>
<dbReference type="InterPro" id="IPR031127">
    <property type="entry name" value="E3_UB_ligase_RBR"/>
</dbReference>
<dbReference type="GO" id="GO:0016567">
    <property type="term" value="P:protein ubiquitination"/>
    <property type="evidence" value="ECO:0007669"/>
    <property type="project" value="InterPro"/>
</dbReference>
<dbReference type="CDD" id="cd20336">
    <property type="entry name" value="Rcat_RBR"/>
    <property type="match status" value="1"/>
</dbReference>
<evidence type="ECO:0000313" key="3">
    <source>
        <dbReference type="EMBL" id="CDW81203.1"/>
    </source>
</evidence>
<feature type="domain" description="C2H2-type" evidence="2">
    <location>
        <begin position="77"/>
        <end position="97"/>
    </location>
</feature>
<dbReference type="EMBL" id="CCKQ01009697">
    <property type="protein sequence ID" value="CDW81203.1"/>
    <property type="molecule type" value="Genomic_DNA"/>
</dbReference>
<dbReference type="SUPFAM" id="SSF57850">
    <property type="entry name" value="RING/U-box"/>
    <property type="match status" value="1"/>
</dbReference>
<evidence type="ECO:0000313" key="4">
    <source>
        <dbReference type="Proteomes" id="UP000039865"/>
    </source>
</evidence>
<dbReference type="InParanoid" id="A0A078AK74"/>
<dbReference type="Proteomes" id="UP000039865">
    <property type="component" value="Unassembled WGS sequence"/>
</dbReference>
<gene>
    <name evidence="3" type="primary">Contig11593.g12411</name>
    <name evidence="3" type="ORF">STYLEM_10214</name>
</gene>
<keyword evidence="4" id="KW-1185">Reference proteome</keyword>
<dbReference type="Pfam" id="PF22191">
    <property type="entry name" value="IBR_1"/>
    <property type="match status" value="1"/>
</dbReference>
<dbReference type="Gene3D" id="1.20.120.1750">
    <property type="match status" value="1"/>
</dbReference>
<sequence>MYSPEKDNDSQDLIMKDYQILKQENSQQEESKIILKSEEDKININSKVEYFTLNGQANCPKCKIEIEKIDKSNHMICQNCKYEFCWNCGLKVHHFIHAEWMFFIRCQQTINVKPNLWRSCAYYFLTLILMPFILFFASFIMFCAGGILITLKGYQISVKVLREEEKMVKVFYMILLIPSLTFSYFAAVIAGLLISPLVTAIGLVPAQFIYFYLFIKMSLWRSKLKFDQDQTKDADK</sequence>
<feature type="transmembrane region" description="Helical" evidence="1">
    <location>
        <begin position="170"/>
        <end position="191"/>
    </location>
</feature>
<keyword evidence="1" id="KW-1133">Transmembrane helix</keyword>
<dbReference type="PANTHER" id="PTHR11685">
    <property type="entry name" value="RBR FAMILY RING FINGER AND IBR DOMAIN-CONTAINING"/>
    <property type="match status" value="1"/>
</dbReference>
<protein>
    <submittedName>
        <fullName evidence="3">Ibr domain containing protein</fullName>
    </submittedName>
</protein>
<dbReference type="AlphaFoldDB" id="A0A078AK74"/>
<keyword evidence="1" id="KW-0812">Transmembrane</keyword>
<name>A0A078AK74_STYLE</name>
<accession>A0A078AK74</accession>
<dbReference type="OrthoDB" id="9977870at2759"/>
<evidence type="ECO:0000259" key="2">
    <source>
        <dbReference type="PROSITE" id="PS00028"/>
    </source>
</evidence>
<dbReference type="GO" id="GO:0004842">
    <property type="term" value="F:ubiquitin-protein transferase activity"/>
    <property type="evidence" value="ECO:0007669"/>
    <property type="project" value="InterPro"/>
</dbReference>
<dbReference type="InterPro" id="IPR013087">
    <property type="entry name" value="Znf_C2H2_type"/>
</dbReference>
<keyword evidence="1" id="KW-0472">Membrane</keyword>
<feature type="transmembrane region" description="Helical" evidence="1">
    <location>
        <begin position="121"/>
        <end position="149"/>
    </location>
</feature>
<feature type="transmembrane region" description="Helical" evidence="1">
    <location>
        <begin position="197"/>
        <end position="215"/>
    </location>
</feature>
<proteinExistence type="predicted"/>
<organism evidence="3 4">
    <name type="scientific">Stylonychia lemnae</name>
    <name type="common">Ciliate</name>
    <dbReference type="NCBI Taxonomy" id="5949"/>
    <lineage>
        <taxon>Eukaryota</taxon>
        <taxon>Sar</taxon>
        <taxon>Alveolata</taxon>
        <taxon>Ciliophora</taxon>
        <taxon>Intramacronucleata</taxon>
        <taxon>Spirotrichea</taxon>
        <taxon>Stichotrichia</taxon>
        <taxon>Sporadotrichida</taxon>
        <taxon>Oxytrichidae</taxon>
        <taxon>Stylonychinae</taxon>
        <taxon>Stylonychia</taxon>
    </lineage>
</organism>